<reference evidence="3" key="1">
    <citation type="submission" date="2022-10" db="EMBL/GenBank/DDBJ databases">
        <title>The complete genomes of actinobacterial strains from the NBC collection.</title>
        <authorList>
            <person name="Joergensen T.S."/>
            <person name="Alvarez Arevalo M."/>
            <person name="Sterndorff E.B."/>
            <person name="Faurdal D."/>
            <person name="Vuksanovic O."/>
            <person name="Mourched A.-S."/>
            <person name="Charusanti P."/>
            <person name="Shaw S."/>
            <person name="Blin K."/>
            <person name="Weber T."/>
        </authorList>
    </citation>
    <scope>NUCLEOTIDE SEQUENCE</scope>
    <source>
        <strain evidence="3">NBC_00189</strain>
    </source>
</reference>
<dbReference type="Proteomes" id="UP001432166">
    <property type="component" value="Chromosome"/>
</dbReference>
<keyword evidence="2" id="KW-0472">Membrane</keyword>
<dbReference type="RefSeq" id="WP_328937811.1">
    <property type="nucleotide sequence ID" value="NZ_CP108133.1"/>
</dbReference>
<evidence type="ECO:0000313" key="3">
    <source>
        <dbReference type="EMBL" id="WTP49998.1"/>
    </source>
</evidence>
<feature type="region of interest" description="Disordered" evidence="1">
    <location>
        <begin position="69"/>
        <end position="89"/>
    </location>
</feature>
<keyword evidence="4" id="KW-1185">Reference proteome</keyword>
<evidence type="ECO:0000256" key="2">
    <source>
        <dbReference type="SAM" id="Phobius"/>
    </source>
</evidence>
<evidence type="ECO:0000313" key="4">
    <source>
        <dbReference type="Proteomes" id="UP001432166"/>
    </source>
</evidence>
<evidence type="ECO:0008006" key="5">
    <source>
        <dbReference type="Google" id="ProtNLM"/>
    </source>
</evidence>
<accession>A0ABZ1JEM7</accession>
<evidence type="ECO:0000256" key="1">
    <source>
        <dbReference type="SAM" id="MobiDB-lite"/>
    </source>
</evidence>
<feature type="transmembrane region" description="Helical" evidence="2">
    <location>
        <begin position="35"/>
        <end position="57"/>
    </location>
</feature>
<protein>
    <recommendedName>
        <fullName evidence="5">Integral membrane protein</fullName>
    </recommendedName>
</protein>
<dbReference type="EMBL" id="CP108133">
    <property type="protein sequence ID" value="WTP49998.1"/>
    <property type="molecule type" value="Genomic_DNA"/>
</dbReference>
<organism evidence="3 4">
    <name type="scientific">Streptomyces tauricus</name>
    <dbReference type="NCBI Taxonomy" id="68274"/>
    <lineage>
        <taxon>Bacteria</taxon>
        <taxon>Bacillati</taxon>
        <taxon>Actinomycetota</taxon>
        <taxon>Actinomycetes</taxon>
        <taxon>Kitasatosporales</taxon>
        <taxon>Streptomycetaceae</taxon>
        <taxon>Streptomyces</taxon>
        <taxon>Streptomyces aurantiacus group</taxon>
    </lineage>
</organism>
<proteinExistence type="predicted"/>
<keyword evidence="2" id="KW-1133">Transmembrane helix</keyword>
<sequence length="89" mass="9157">MRRHEFKPGRLVAGLFLTLTAVIYAGDAGGLWETPWFAVIPLVTAGLCLAALTGSAAHGIRRRIRSRAARAAGAAPASASTRDSAGTPG</sequence>
<name>A0ABZ1JEM7_9ACTN</name>
<keyword evidence="2" id="KW-0812">Transmembrane</keyword>
<gene>
    <name evidence="3" type="ORF">OG288_17785</name>
</gene>
<feature type="compositionally biased region" description="Low complexity" evidence="1">
    <location>
        <begin position="69"/>
        <end position="80"/>
    </location>
</feature>